<evidence type="ECO:0000313" key="1">
    <source>
        <dbReference type="EMBL" id="GBM05974.1"/>
    </source>
</evidence>
<sequence>MGETDMITADLFDIVHSFQMISFQFVVQSPQAVCLYCIQDSHRELRPEAVFAVCFMVVMALSILPETSAFHLGGQQGNGGGIGEILAAGLIVKLLQEHL</sequence>
<keyword evidence="2" id="KW-1185">Reference proteome</keyword>
<reference evidence="1 2" key="1">
    <citation type="journal article" date="2019" name="Sci. Rep.">
        <title>Orb-weaving spider Araneus ventricosus genome elucidates the spidroin gene catalogue.</title>
        <authorList>
            <person name="Kono N."/>
            <person name="Nakamura H."/>
            <person name="Ohtoshi R."/>
            <person name="Moran D.A.P."/>
            <person name="Shinohara A."/>
            <person name="Yoshida Y."/>
            <person name="Fujiwara M."/>
            <person name="Mori M."/>
            <person name="Tomita M."/>
            <person name="Arakawa K."/>
        </authorList>
    </citation>
    <scope>NUCLEOTIDE SEQUENCE [LARGE SCALE GENOMIC DNA]</scope>
</reference>
<dbReference type="AlphaFoldDB" id="A0A4Y2CPZ0"/>
<organism evidence="1 2">
    <name type="scientific">Araneus ventricosus</name>
    <name type="common">Orbweaver spider</name>
    <name type="synonym">Epeira ventricosa</name>
    <dbReference type="NCBI Taxonomy" id="182803"/>
    <lineage>
        <taxon>Eukaryota</taxon>
        <taxon>Metazoa</taxon>
        <taxon>Ecdysozoa</taxon>
        <taxon>Arthropoda</taxon>
        <taxon>Chelicerata</taxon>
        <taxon>Arachnida</taxon>
        <taxon>Araneae</taxon>
        <taxon>Araneomorphae</taxon>
        <taxon>Entelegynae</taxon>
        <taxon>Araneoidea</taxon>
        <taxon>Araneidae</taxon>
        <taxon>Araneus</taxon>
    </lineage>
</organism>
<gene>
    <name evidence="1" type="ORF">AVEN_80565_1</name>
</gene>
<protein>
    <submittedName>
        <fullName evidence="1">Uncharacterized protein</fullName>
    </submittedName>
</protein>
<dbReference type="Proteomes" id="UP000499080">
    <property type="component" value="Unassembled WGS sequence"/>
</dbReference>
<proteinExistence type="predicted"/>
<name>A0A4Y2CPZ0_ARAVE</name>
<evidence type="ECO:0000313" key="2">
    <source>
        <dbReference type="Proteomes" id="UP000499080"/>
    </source>
</evidence>
<dbReference type="EMBL" id="BGPR01000221">
    <property type="protein sequence ID" value="GBM05974.1"/>
    <property type="molecule type" value="Genomic_DNA"/>
</dbReference>
<comment type="caution">
    <text evidence="1">The sequence shown here is derived from an EMBL/GenBank/DDBJ whole genome shotgun (WGS) entry which is preliminary data.</text>
</comment>
<accession>A0A4Y2CPZ0</accession>